<evidence type="ECO:0000313" key="3">
    <source>
        <dbReference type="Proteomes" id="UP000070121"/>
    </source>
</evidence>
<reference evidence="2 3" key="1">
    <citation type="submission" date="2014-02" db="EMBL/GenBank/DDBJ databases">
        <title>The genome sequence of Colletotrichum salicis CBS 607.94.</title>
        <authorList>
            <person name="Baroncelli R."/>
            <person name="Thon M.R."/>
        </authorList>
    </citation>
    <scope>NUCLEOTIDE SEQUENCE [LARGE SCALE GENOMIC DNA]</scope>
    <source>
        <strain evidence="2 3">CBS 607.94</strain>
    </source>
</reference>
<evidence type="ECO:0000256" key="1">
    <source>
        <dbReference type="SAM" id="MobiDB-lite"/>
    </source>
</evidence>
<dbReference type="EMBL" id="JFFI01001602">
    <property type="protein sequence ID" value="KXH57697.1"/>
    <property type="molecule type" value="Genomic_DNA"/>
</dbReference>
<sequence length="156" mass="17436">MQPRPKSTETDAKKGRIREKEKAENWGKHVQVNSDVSMTAGGEARAQSFIESLLQPPMTKGQSFPVMYVILYNWGNATQRCPPNAERWGKRPRRWRREDRRLEGPAPSLSAGPVGMSVTVQHDPVDGPPKSPPDLQVGAKLRLAWGIVEDAQQRGQ</sequence>
<proteinExistence type="predicted"/>
<accession>A0A135UBE4</accession>
<keyword evidence="3" id="KW-1185">Reference proteome</keyword>
<name>A0A135UBE4_9PEZI</name>
<protein>
    <submittedName>
        <fullName evidence="2">Uncharacterized protein</fullName>
    </submittedName>
</protein>
<feature type="region of interest" description="Disordered" evidence="1">
    <location>
        <begin position="80"/>
        <end position="136"/>
    </location>
</feature>
<feature type="region of interest" description="Disordered" evidence="1">
    <location>
        <begin position="1"/>
        <end position="27"/>
    </location>
</feature>
<gene>
    <name evidence="2" type="ORF">CSAL01_07076</name>
</gene>
<evidence type="ECO:0000313" key="2">
    <source>
        <dbReference type="EMBL" id="KXH57697.1"/>
    </source>
</evidence>
<organism evidence="2 3">
    <name type="scientific">Colletotrichum salicis</name>
    <dbReference type="NCBI Taxonomy" id="1209931"/>
    <lineage>
        <taxon>Eukaryota</taxon>
        <taxon>Fungi</taxon>
        <taxon>Dikarya</taxon>
        <taxon>Ascomycota</taxon>
        <taxon>Pezizomycotina</taxon>
        <taxon>Sordariomycetes</taxon>
        <taxon>Hypocreomycetidae</taxon>
        <taxon>Glomerellales</taxon>
        <taxon>Glomerellaceae</taxon>
        <taxon>Colletotrichum</taxon>
        <taxon>Colletotrichum acutatum species complex</taxon>
    </lineage>
</organism>
<dbReference type="Proteomes" id="UP000070121">
    <property type="component" value="Unassembled WGS sequence"/>
</dbReference>
<dbReference type="AlphaFoldDB" id="A0A135UBE4"/>
<comment type="caution">
    <text evidence="2">The sequence shown here is derived from an EMBL/GenBank/DDBJ whole genome shotgun (WGS) entry which is preliminary data.</text>
</comment>